<feature type="domain" description="BHLH" evidence="3">
    <location>
        <begin position="70"/>
        <end position="121"/>
    </location>
</feature>
<keyword evidence="5" id="KW-1185">Reference proteome</keyword>
<evidence type="ECO:0000313" key="6">
    <source>
        <dbReference type="WBParaSite" id="ECPE_0000310601-mRNA-1"/>
    </source>
</evidence>
<dbReference type="InterPro" id="IPR011598">
    <property type="entry name" value="bHLH_dom"/>
</dbReference>
<dbReference type="PANTHER" id="PTHR23349">
    <property type="entry name" value="BASIC HELIX-LOOP-HELIX TRANSCRIPTION FACTOR, TWIST"/>
    <property type="match status" value="1"/>
</dbReference>
<dbReference type="SUPFAM" id="SSF47459">
    <property type="entry name" value="HLH, helix-loop-helix DNA-binding domain"/>
    <property type="match status" value="1"/>
</dbReference>
<evidence type="ECO:0000256" key="2">
    <source>
        <dbReference type="SAM" id="MobiDB-lite"/>
    </source>
</evidence>
<dbReference type="PANTHER" id="PTHR23349:SF108">
    <property type="entry name" value="BHLH DOMAIN-CONTAINING PROTEIN"/>
    <property type="match status" value="1"/>
</dbReference>
<evidence type="ECO:0000313" key="5">
    <source>
        <dbReference type="Proteomes" id="UP000272942"/>
    </source>
</evidence>
<name>A0A183A818_9TREM</name>
<dbReference type="GO" id="GO:0000981">
    <property type="term" value="F:DNA-binding transcription factor activity, RNA polymerase II-specific"/>
    <property type="evidence" value="ECO:0007669"/>
    <property type="project" value="TreeGrafter"/>
</dbReference>
<evidence type="ECO:0000313" key="4">
    <source>
        <dbReference type="EMBL" id="VDP68436.1"/>
    </source>
</evidence>
<dbReference type="Proteomes" id="UP000272942">
    <property type="component" value="Unassembled WGS sequence"/>
</dbReference>
<evidence type="ECO:0000256" key="1">
    <source>
        <dbReference type="ARBA" id="ARBA00023125"/>
    </source>
</evidence>
<protein>
    <submittedName>
        <fullName evidence="6">BHLH domain-containing protein</fullName>
    </submittedName>
</protein>
<dbReference type="WBParaSite" id="ECPE_0000310601-mRNA-1">
    <property type="protein sequence ID" value="ECPE_0000310601-mRNA-1"/>
    <property type="gene ID" value="ECPE_0000310601"/>
</dbReference>
<organism evidence="6">
    <name type="scientific">Echinostoma caproni</name>
    <dbReference type="NCBI Taxonomy" id="27848"/>
    <lineage>
        <taxon>Eukaryota</taxon>
        <taxon>Metazoa</taxon>
        <taxon>Spiralia</taxon>
        <taxon>Lophotrochozoa</taxon>
        <taxon>Platyhelminthes</taxon>
        <taxon>Trematoda</taxon>
        <taxon>Digenea</taxon>
        <taxon>Plagiorchiida</taxon>
        <taxon>Echinostomata</taxon>
        <taxon>Echinostomatoidea</taxon>
        <taxon>Echinostomatidae</taxon>
        <taxon>Echinostoma</taxon>
    </lineage>
</organism>
<dbReference type="AlphaFoldDB" id="A0A183A818"/>
<proteinExistence type="predicted"/>
<gene>
    <name evidence="4" type="ORF">ECPE_LOCUS3103</name>
</gene>
<dbReference type="Gene3D" id="4.10.280.10">
    <property type="entry name" value="Helix-loop-helix DNA-binding domain"/>
    <property type="match status" value="1"/>
</dbReference>
<dbReference type="Pfam" id="PF00010">
    <property type="entry name" value="HLH"/>
    <property type="match status" value="1"/>
</dbReference>
<dbReference type="InterPro" id="IPR036638">
    <property type="entry name" value="HLH_DNA-bd_sf"/>
</dbReference>
<dbReference type="OrthoDB" id="5976910at2759"/>
<dbReference type="EMBL" id="UZAN01040094">
    <property type="protein sequence ID" value="VDP68436.1"/>
    <property type="molecule type" value="Genomic_DNA"/>
</dbReference>
<reference evidence="4 5" key="2">
    <citation type="submission" date="2018-11" db="EMBL/GenBank/DDBJ databases">
        <authorList>
            <consortium name="Pathogen Informatics"/>
        </authorList>
    </citation>
    <scope>NUCLEOTIDE SEQUENCE [LARGE SCALE GENOMIC DNA]</scope>
    <source>
        <strain evidence="4 5">Egypt</strain>
    </source>
</reference>
<dbReference type="InterPro" id="IPR050283">
    <property type="entry name" value="E-box_TF_Regulators"/>
</dbReference>
<keyword evidence="1" id="KW-0238">DNA-binding</keyword>
<dbReference type="GO" id="GO:0000977">
    <property type="term" value="F:RNA polymerase II transcription regulatory region sequence-specific DNA binding"/>
    <property type="evidence" value="ECO:0007669"/>
    <property type="project" value="TreeGrafter"/>
</dbReference>
<dbReference type="GO" id="GO:0046983">
    <property type="term" value="F:protein dimerization activity"/>
    <property type="evidence" value="ECO:0007669"/>
    <property type="project" value="InterPro"/>
</dbReference>
<accession>A0A183A818</accession>
<dbReference type="PROSITE" id="PS50888">
    <property type="entry name" value="BHLH"/>
    <property type="match status" value="1"/>
</dbReference>
<feature type="region of interest" description="Disordered" evidence="2">
    <location>
        <begin position="44"/>
        <end position="75"/>
    </location>
</feature>
<evidence type="ECO:0000259" key="3">
    <source>
        <dbReference type="PROSITE" id="PS50888"/>
    </source>
</evidence>
<dbReference type="CDD" id="cd11418">
    <property type="entry name" value="bHLH_TS_ASCL"/>
    <property type="match status" value="1"/>
</dbReference>
<dbReference type="SMART" id="SM00353">
    <property type="entry name" value="HLH"/>
    <property type="match status" value="1"/>
</dbReference>
<dbReference type="GO" id="GO:0032502">
    <property type="term" value="P:developmental process"/>
    <property type="evidence" value="ECO:0007669"/>
    <property type="project" value="TreeGrafter"/>
</dbReference>
<reference evidence="6" key="1">
    <citation type="submission" date="2016-06" db="UniProtKB">
        <authorList>
            <consortium name="WormBaseParasite"/>
        </authorList>
    </citation>
    <scope>IDENTIFICATION</scope>
</reference>
<sequence length="390" mass="43168">MPPFVRILNQYHAEVDQENLPIRQTNKIVTNESRRPALTTLSRNVSDQPRPTFRDGTARGKLKPQSVGTVRVSRRNERERNRVRLINMGFERLRAVVPCQSGEQLSKISTLRKAIWYIEHLDRVLHESSSTSDNRDGWTDSSGSATITSTAATTTKTDDDCSVEDVTIGTTSARVGSVVSGSLKSVRLSASKVQHSQLEHIQSQTQREQQRDFSLKQILDEDGSGSRSGTHGAVRMASWSYPFNTPTGPYGAIGSRGRSVNSEMMTLISPISAVSEVLSPIFPPQWTQSGVDFTSTPTGFINHTLVNSGSADINICDSGYSSITLSSSELTPRQMTERRWGQMMKSSCEEGFSPSIHCSSSWDRNRPQLFPPSTMVSTFPFTSWLGRLDT</sequence>